<evidence type="ECO:0000313" key="3">
    <source>
        <dbReference type="Proteomes" id="UP000807469"/>
    </source>
</evidence>
<comment type="caution">
    <text evidence="2">The sequence shown here is derived from an EMBL/GenBank/DDBJ whole genome shotgun (WGS) entry which is preliminary data.</text>
</comment>
<organism evidence="2 3">
    <name type="scientific">Pholiota conissans</name>
    <dbReference type="NCBI Taxonomy" id="109636"/>
    <lineage>
        <taxon>Eukaryota</taxon>
        <taxon>Fungi</taxon>
        <taxon>Dikarya</taxon>
        <taxon>Basidiomycota</taxon>
        <taxon>Agaricomycotina</taxon>
        <taxon>Agaricomycetes</taxon>
        <taxon>Agaricomycetidae</taxon>
        <taxon>Agaricales</taxon>
        <taxon>Agaricineae</taxon>
        <taxon>Strophariaceae</taxon>
        <taxon>Pholiota</taxon>
    </lineage>
</organism>
<keyword evidence="3" id="KW-1185">Reference proteome</keyword>
<dbReference type="CDD" id="cd09917">
    <property type="entry name" value="F-box_SF"/>
    <property type="match status" value="1"/>
</dbReference>
<dbReference type="AlphaFoldDB" id="A0A9P5YX23"/>
<evidence type="ECO:0000313" key="2">
    <source>
        <dbReference type="EMBL" id="KAF9477019.1"/>
    </source>
</evidence>
<feature type="domain" description="F-box" evidence="1">
    <location>
        <begin position="46"/>
        <end position="111"/>
    </location>
</feature>
<protein>
    <recommendedName>
        <fullName evidence="1">F-box domain-containing protein</fullName>
    </recommendedName>
</protein>
<accession>A0A9P5YX23</accession>
<dbReference type="EMBL" id="MU155274">
    <property type="protein sequence ID" value="KAF9477019.1"/>
    <property type="molecule type" value="Genomic_DNA"/>
</dbReference>
<gene>
    <name evidence="2" type="ORF">BDN70DRAFT_133079</name>
</gene>
<dbReference type="Gene3D" id="1.20.1280.50">
    <property type="match status" value="1"/>
</dbReference>
<dbReference type="OrthoDB" id="3139566at2759"/>
<evidence type="ECO:0000259" key="1">
    <source>
        <dbReference type="Pfam" id="PF12937"/>
    </source>
</evidence>
<dbReference type="Pfam" id="PF12937">
    <property type="entry name" value="F-box-like"/>
    <property type="match status" value="1"/>
</dbReference>
<reference evidence="2" key="1">
    <citation type="submission" date="2020-11" db="EMBL/GenBank/DDBJ databases">
        <authorList>
            <consortium name="DOE Joint Genome Institute"/>
            <person name="Ahrendt S."/>
            <person name="Riley R."/>
            <person name="Andreopoulos W."/>
            <person name="Labutti K."/>
            <person name="Pangilinan J."/>
            <person name="Ruiz-Duenas F.J."/>
            <person name="Barrasa J.M."/>
            <person name="Sanchez-Garcia M."/>
            <person name="Camarero S."/>
            <person name="Miyauchi S."/>
            <person name="Serrano A."/>
            <person name="Linde D."/>
            <person name="Babiker R."/>
            <person name="Drula E."/>
            <person name="Ayuso-Fernandez I."/>
            <person name="Pacheco R."/>
            <person name="Padilla G."/>
            <person name="Ferreira P."/>
            <person name="Barriuso J."/>
            <person name="Kellner H."/>
            <person name="Castanera R."/>
            <person name="Alfaro M."/>
            <person name="Ramirez L."/>
            <person name="Pisabarro A.G."/>
            <person name="Kuo A."/>
            <person name="Tritt A."/>
            <person name="Lipzen A."/>
            <person name="He G."/>
            <person name="Yan M."/>
            <person name="Ng V."/>
            <person name="Cullen D."/>
            <person name="Martin F."/>
            <person name="Rosso M.-N."/>
            <person name="Henrissat B."/>
            <person name="Hibbett D."/>
            <person name="Martinez A.T."/>
            <person name="Grigoriev I.V."/>
        </authorList>
    </citation>
    <scope>NUCLEOTIDE SEQUENCE</scope>
    <source>
        <strain evidence="2">CIRM-BRFM 674</strain>
    </source>
</reference>
<name>A0A9P5YX23_9AGAR</name>
<sequence>MYSTQCEATAALDQEIYRVHHILDSLYRTRKSYLQNMNSVHDPIVSRLPVEVISHIFTFFIPQTVHQSYGPVLTLDEDEELRTTPFSLGAVCKTWRSIAWSTTLLWTSMSLNIYKYYDGLDQVVREWLGRSGRWPLYIQLYASHGSGRFRRDTTNADEIYGAKLMDEINAYSDRWSHLDLNIPIQFMRRLHAKADGELGMLNTLKLANGLGHGYALENDDMIDFGAIPNLQSLCARGPDFHQIDYIRYESLTDVEASSLTVANCVCLLYIAPLITRLTVHKLVEGTANFKEDLMIRHDKLIWLEVNDCWSSKLASFLSFPSLVHLGAEIHKENGSDTESIQALLERSSCALKSMRLRLPSMSKKEGTDPEPAVEIIKSTIPPSIEHWNWFALSISPPPASTLMSSFATVLGSECPGSQSSETCVWISSCPTSRICGLEVPKSLGAAPLIYPVGSRSRPSVMLFMNLVFRGYVQK</sequence>
<proteinExistence type="predicted"/>
<dbReference type="Proteomes" id="UP000807469">
    <property type="component" value="Unassembled WGS sequence"/>
</dbReference>
<dbReference type="InterPro" id="IPR001810">
    <property type="entry name" value="F-box_dom"/>
</dbReference>